<dbReference type="KEGG" id="bgx:ESN35_06550"/>
<dbReference type="RefSeq" id="WP_129237579.1">
    <property type="nucleotide sequence ID" value="NZ_CP035464.1"/>
</dbReference>
<dbReference type="Proteomes" id="UP000293589">
    <property type="component" value="Chromosome"/>
</dbReference>
<evidence type="ECO:0000256" key="1">
    <source>
        <dbReference type="SAM" id="MobiDB-lite"/>
    </source>
</evidence>
<dbReference type="EMBL" id="CP035464">
    <property type="protein sequence ID" value="QAY33099.1"/>
    <property type="molecule type" value="Genomic_DNA"/>
</dbReference>
<proteinExistence type="predicted"/>
<feature type="region of interest" description="Disordered" evidence="1">
    <location>
        <begin position="1"/>
        <end position="45"/>
    </location>
</feature>
<reference evidence="2 3" key="1">
    <citation type="submission" date="2019-01" db="EMBL/GenBank/DDBJ databases">
        <title>Complete genome sequence of Bifidobacterium gallinarum CACC 514.</title>
        <authorList>
            <person name="Jung M."/>
        </authorList>
    </citation>
    <scope>NUCLEOTIDE SEQUENCE [LARGE SCALE GENOMIC DNA]</scope>
    <source>
        <strain evidence="2 3">CACC 514</strain>
    </source>
</reference>
<feature type="compositionally biased region" description="Basic and acidic residues" evidence="1">
    <location>
        <begin position="18"/>
        <end position="44"/>
    </location>
</feature>
<evidence type="ECO:0000313" key="3">
    <source>
        <dbReference type="Proteomes" id="UP000293589"/>
    </source>
</evidence>
<gene>
    <name evidence="2" type="ORF">ESN35_06550</name>
</gene>
<sequence length="174" mass="19558">MENVEPDTPGMGEPNPDAAKEPDKQEPDWKALSRKHENRERENWEALQKANAQLTERETAIAERDAQIARMTLQLENPTLFDEDTLSQCKATTPEGIKEWGEGIARIAEKLKAQYATAEQKTDQDASGEPDKQYPPDNLRAFVAPSPVPSPKPKGPSPQDLYEKARNSRTIKHK</sequence>
<evidence type="ECO:0008006" key="4">
    <source>
        <dbReference type="Google" id="ProtNLM"/>
    </source>
</evidence>
<name>A0A4P6E4H1_9BIFI</name>
<protein>
    <recommendedName>
        <fullName evidence="4">Scaffolding protein</fullName>
    </recommendedName>
</protein>
<dbReference type="AlphaFoldDB" id="A0A4P6E4H1"/>
<feature type="region of interest" description="Disordered" evidence="1">
    <location>
        <begin position="115"/>
        <end position="174"/>
    </location>
</feature>
<accession>A0A4P6E4H1</accession>
<evidence type="ECO:0000313" key="2">
    <source>
        <dbReference type="EMBL" id="QAY33099.1"/>
    </source>
</evidence>
<feature type="compositionally biased region" description="Basic and acidic residues" evidence="1">
    <location>
        <begin position="120"/>
        <end position="134"/>
    </location>
</feature>
<organism evidence="2 3">
    <name type="scientific">Bifidobacterium pullorum subsp. gallinarum</name>
    <dbReference type="NCBI Taxonomy" id="78344"/>
    <lineage>
        <taxon>Bacteria</taxon>
        <taxon>Bacillati</taxon>
        <taxon>Actinomycetota</taxon>
        <taxon>Actinomycetes</taxon>
        <taxon>Bifidobacteriales</taxon>
        <taxon>Bifidobacteriaceae</taxon>
        <taxon>Bifidobacterium</taxon>
    </lineage>
</organism>
<feature type="compositionally biased region" description="Pro residues" evidence="1">
    <location>
        <begin position="146"/>
        <end position="156"/>
    </location>
</feature>